<feature type="compositionally biased region" description="Basic and acidic residues" evidence="1">
    <location>
        <begin position="74"/>
        <end position="85"/>
    </location>
</feature>
<name>A0A2N9HFP8_FAGSY</name>
<organism evidence="2">
    <name type="scientific">Fagus sylvatica</name>
    <name type="common">Beechnut</name>
    <dbReference type="NCBI Taxonomy" id="28930"/>
    <lineage>
        <taxon>Eukaryota</taxon>
        <taxon>Viridiplantae</taxon>
        <taxon>Streptophyta</taxon>
        <taxon>Embryophyta</taxon>
        <taxon>Tracheophyta</taxon>
        <taxon>Spermatophyta</taxon>
        <taxon>Magnoliopsida</taxon>
        <taxon>eudicotyledons</taxon>
        <taxon>Gunneridae</taxon>
        <taxon>Pentapetalae</taxon>
        <taxon>rosids</taxon>
        <taxon>fabids</taxon>
        <taxon>Fagales</taxon>
        <taxon>Fagaceae</taxon>
        <taxon>Fagus</taxon>
    </lineage>
</organism>
<evidence type="ECO:0000256" key="1">
    <source>
        <dbReference type="SAM" id="MobiDB-lite"/>
    </source>
</evidence>
<accession>A0A2N9HFP8</accession>
<gene>
    <name evidence="2" type="ORF">FSB_LOCUS38884</name>
</gene>
<dbReference type="EMBL" id="OIVN01003405">
    <property type="protein sequence ID" value="SPD11002.1"/>
    <property type="molecule type" value="Genomic_DNA"/>
</dbReference>
<feature type="region of interest" description="Disordered" evidence="1">
    <location>
        <begin position="63"/>
        <end position="85"/>
    </location>
</feature>
<dbReference type="AlphaFoldDB" id="A0A2N9HFP8"/>
<reference evidence="2" key="1">
    <citation type="submission" date="2018-02" db="EMBL/GenBank/DDBJ databases">
        <authorList>
            <person name="Cohen D.B."/>
            <person name="Kent A.D."/>
        </authorList>
    </citation>
    <scope>NUCLEOTIDE SEQUENCE</scope>
</reference>
<sequence length="121" mass="13302">MVLKTGSDRPVQPRTGVLSVDVLERNEIEEVDGGGAIGGAGDHVEHCEEDRVSVPVEAKEVLVEEEDSDVGEVPSRDDQSRRYSRREVRSNGVGVVVPYVSRWSRRNFKDLVVGGSVKSRV</sequence>
<protein>
    <submittedName>
        <fullName evidence="2">Uncharacterized protein</fullName>
    </submittedName>
</protein>
<evidence type="ECO:0000313" key="2">
    <source>
        <dbReference type="EMBL" id="SPD11002.1"/>
    </source>
</evidence>
<proteinExistence type="predicted"/>